<dbReference type="EMBL" id="LRGB01000626">
    <property type="protein sequence ID" value="KZS17640.1"/>
    <property type="molecule type" value="Genomic_DNA"/>
</dbReference>
<keyword evidence="1" id="KW-1133">Transmembrane helix</keyword>
<gene>
    <name evidence="2" type="ORF">APZ42_016524</name>
</gene>
<evidence type="ECO:0000256" key="1">
    <source>
        <dbReference type="SAM" id="Phobius"/>
    </source>
</evidence>
<keyword evidence="1" id="KW-0812">Transmembrane</keyword>
<reference evidence="2 3" key="1">
    <citation type="submission" date="2016-03" db="EMBL/GenBank/DDBJ databases">
        <title>EvidentialGene: Evidence-directed Construction of Genes on Genomes.</title>
        <authorList>
            <person name="Gilbert D.G."/>
            <person name="Choi J.-H."/>
            <person name="Mockaitis K."/>
            <person name="Colbourne J."/>
            <person name="Pfrender M."/>
        </authorList>
    </citation>
    <scope>NUCLEOTIDE SEQUENCE [LARGE SCALE GENOMIC DNA]</scope>
    <source>
        <strain evidence="2 3">Xinb3</strain>
        <tissue evidence="2">Complete organism</tissue>
    </source>
</reference>
<feature type="transmembrane region" description="Helical" evidence="1">
    <location>
        <begin position="54"/>
        <end position="76"/>
    </location>
</feature>
<name>A0A165AGZ8_9CRUS</name>
<accession>A0A165AGZ8</accession>
<organism evidence="2 3">
    <name type="scientific">Daphnia magna</name>
    <dbReference type="NCBI Taxonomy" id="35525"/>
    <lineage>
        <taxon>Eukaryota</taxon>
        <taxon>Metazoa</taxon>
        <taxon>Ecdysozoa</taxon>
        <taxon>Arthropoda</taxon>
        <taxon>Crustacea</taxon>
        <taxon>Branchiopoda</taxon>
        <taxon>Diplostraca</taxon>
        <taxon>Cladocera</taxon>
        <taxon>Anomopoda</taxon>
        <taxon>Daphniidae</taxon>
        <taxon>Daphnia</taxon>
    </lineage>
</organism>
<keyword evidence="3" id="KW-1185">Reference proteome</keyword>
<comment type="caution">
    <text evidence="2">The sequence shown here is derived from an EMBL/GenBank/DDBJ whole genome shotgun (WGS) entry which is preliminary data.</text>
</comment>
<sequence>MCYLEMEAFDIFRRGHTSESSFSFLPFPFSRRRPGYGFLSLNAPVCRRTKTFPFYFMVSLFLNLQSCEFTTFLMLFPPEKNNV</sequence>
<evidence type="ECO:0000313" key="3">
    <source>
        <dbReference type="Proteomes" id="UP000076858"/>
    </source>
</evidence>
<protein>
    <submittedName>
        <fullName evidence="2">Uncharacterized protein</fullName>
    </submittedName>
</protein>
<keyword evidence="1" id="KW-0472">Membrane</keyword>
<dbReference type="AlphaFoldDB" id="A0A165AGZ8"/>
<evidence type="ECO:0000313" key="2">
    <source>
        <dbReference type="EMBL" id="KZS17640.1"/>
    </source>
</evidence>
<proteinExistence type="predicted"/>
<dbReference type="Proteomes" id="UP000076858">
    <property type="component" value="Unassembled WGS sequence"/>
</dbReference>